<dbReference type="Proteomes" id="UP000316270">
    <property type="component" value="Chromosome 17"/>
</dbReference>
<name>A0A517LNF2_9PEZI</name>
<feature type="region of interest" description="Disordered" evidence="1">
    <location>
        <begin position="162"/>
        <end position="210"/>
    </location>
</feature>
<feature type="compositionally biased region" description="Acidic residues" evidence="1">
    <location>
        <begin position="250"/>
        <end position="267"/>
    </location>
</feature>
<dbReference type="EMBL" id="CP042201">
    <property type="protein sequence ID" value="QDS77170.1"/>
    <property type="molecule type" value="Genomic_DNA"/>
</dbReference>
<feature type="compositionally biased region" description="Low complexity" evidence="1">
    <location>
        <begin position="165"/>
        <end position="182"/>
    </location>
</feature>
<keyword evidence="3" id="KW-1185">Reference proteome</keyword>
<dbReference type="STRING" id="50376.A0A517LNF2"/>
<feature type="region of interest" description="Disordered" evidence="1">
    <location>
        <begin position="1"/>
        <end position="58"/>
    </location>
</feature>
<organism evidence="2 3">
    <name type="scientific">Venturia effusa</name>
    <dbReference type="NCBI Taxonomy" id="50376"/>
    <lineage>
        <taxon>Eukaryota</taxon>
        <taxon>Fungi</taxon>
        <taxon>Dikarya</taxon>
        <taxon>Ascomycota</taxon>
        <taxon>Pezizomycotina</taxon>
        <taxon>Dothideomycetes</taxon>
        <taxon>Pleosporomycetidae</taxon>
        <taxon>Venturiales</taxon>
        <taxon>Venturiaceae</taxon>
        <taxon>Venturia</taxon>
    </lineage>
</organism>
<reference evidence="2 3" key="1">
    <citation type="submission" date="2019-07" db="EMBL/GenBank/DDBJ databases">
        <title>Finished genome of Venturia effusa.</title>
        <authorList>
            <person name="Young C.A."/>
            <person name="Cox M.P."/>
            <person name="Ganley A.R.D."/>
            <person name="David W.J."/>
        </authorList>
    </citation>
    <scope>NUCLEOTIDE SEQUENCE [LARGE SCALE GENOMIC DNA]</scope>
    <source>
        <strain evidence="3">albino</strain>
    </source>
</reference>
<protein>
    <submittedName>
        <fullName evidence="2">Uncharacterized protein</fullName>
    </submittedName>
</protein>
<proteinExistence type="predicted"/>
<evidence type="ECO:0000256" key="1">
    <source>
        <dbReference type="SAM" id="MobiDB-lite"/>
    </source>
</evidence>
<dbReference type="OrthoDB" id="5378435at2759"/>
<feature type="region of interest" description="Disordered" evidence="1">
    <location>
        <begin position="244"/>
        <end position="279"/>
    </location>
</feature>
<feature type="compositionally biased region" description="Polar residues" evidence="1">
    <location>
        <begin position="1"/>
        <end position="10"/>
    </location>
</feature>
<feature type="compositionally biased region" description="Basic and acidic residues" evidence="1">
    <location>
        <begin position="200"/>
        <end position="210"/>
    </location>
</feature>
<accession>A0A517LNF2</accession>
<evidence type="ECO:0000313" key="2">
    <source>
        <dbReference type="EMBL" id="QDS77170.1"/>
    </source>
</evidence>
<sequence length="324" mass="37084">MDYNNDQLTQEMAGRIESSNVTRRHSRPSCSQTPKRHSARIEKPRSGHHSPRASERRRTFTAVKQYASLDDHYRKMFGLEDEEEQEDHQEQYITTRPVSWHPSSSWCEMKDYTRAYPNTQTPMPLQQPTTTVDTSMGSFATQVDAAWSAYMHGETAPRSADQFCTTHSNTSSSSQPTPTYYSDEQLQCTPAQQATQSEQTWERESGDGFQREQSTELIGLGLYDPPGTILPFMHRDGKGLKLEETWQPPEEMEDADADEESEDEEEEPPRPEDAQLPQARLPMVNLSGQSYFFDEKAAGLKTEWWYHQLKNSVPQAGTLGYGWI</sequence>
<evidence type="ECO:0000313" key="3">
    <source>
        <dbReference type="Proteomes" id="UP000316270"/>
    </source>
</evidence>
<gene>
    <name evidence="2" type="ORF">FKW77_001778</name>
</gene>
<feature type="compositionally biased region" description="Polar residues" evidence="1">
    <location>
        <begin position="184"/>
        <end position="199"/>
    </location>
</feature>
<dbReference type="AlphaFoldDB" id="A0A517LNF2"/>